<dbReference type="InterPro" id="IPR002641">
    <property type="entry name" value="PNPLA_dom"/>
</dbReference>
<comment type="caution">
    <text evidence="4">Lacks conserved residue(s) required for the propagation of feature annotation.</text>
</comment>
<dbReference type="Gene3D" id="3.40.1090.10">
    <property type="entry name" value="Cytosolic phospholipase A2 catalytic domain"/>
    <property type="match status" value="2"/>
</dbReference>
<dbReference type="Gene3D" id="2.60.120.10">
    <property type="entry name" value="Jelly Rolls"/>
    <property type="match status" value="1"/>
</dbReference>
<keyword evidence="2 4" id="KW-0442">Lipid degradation</keyword>
<evidence type="ECO:0000313" key="7">
    <source>
        <dbReference type="Proteomes" id="UP000078348"/>
    </source>
</evidence>
<feature type="short sequence motif" description="DGA/G" evidence="4">
    <location>
        <begin position="947"/>
        <end position="949"/>
    </location>
</feature>
<evidence type="ECO:0000256" key="1">
    <source>
        <dbReference type="ARBA" id="ARBA00022801"/>
    </source>
</evidence>
<proteinExistence type="predicted"/>
<feature type="domain" description="PNPLA" evidence="5">
    <location>
        <begin position="792"/>
        <end position="960"/>
    </location>
</feature>
<evidence type="ECO:0000256" key="2">
    <source>
        <dbReference type="ARBA" id="ARBA00022963"/>
    </source>
</evidence>
<evidence type="ECO:0000256" key="3">
    <source>
        <dbReference type="ARBA" id="ARBA00023098"/>
    </source>
</evidence>
<evidence type="ECO:0000256" key="4">
    <source>
        <dbReference type="PROSITE-ProRule" id="PRU01161"/>
    </source>
</evidence>
<dbReference type="InterPro" id="IPR016035">
    <property type="entry name" value="Acyl_Trfase/lysoPLipase"/>
</dbReference>
<keyword evidence="7" id="KW-1185">Reference proteome</keyword>
<protein>
    <submittedName>
        <fullName evidence="6">Patatin-like phospholipase domain-containing protein</fullName>
    </submittedName>
</protein>
<dbReference type="GO" id="GO:0016298">
    <property type="term" value="F:lipase activity"/>
    <property type="evidence" value="ECO:0007669"/>
    <property type="project" value="UniProtKB-ARBA"/>
</dbReference>
<comment type="caution">
    <text evidence="6">The sequence shown here is derived from an EMBL/GenBank/DDBJ whole genome shotgun (WGS) entry which is preliminary data.</text>
</comment>
<dbReference type="GO" id="GO:0052689">
    <property type="term" value="F:carboxylic ester hydrolase activity"/>
    <property type="evidence" value="ECO:0007669"/>
    <property type="project" value="UniProtKB-ARBA"/>
</dbReference>
<reference evidence="6 7" key="1">
    <citation type="submission" date="2016-05" db="EMBL/GenBank/DDBJ databases">
        <title>Nuclear genome of Blastocystis sp. subtype 1 NandII.</title>
        <authorList>
            <person name="Gentekaki E."/>
            <person name="Curtis B."/>
            <person name="Stairs C."/>
            <person name="Eme L."/>
            <person name="Herman E."/>
            <person name="Klimes V."/>
            <person name="Arias M.C."/>
            <person name="Elias M."/>
            <person name="Hilliou F."/>
            <person name="Klute M."/>
            <person name="Malik S.-B."/>
            <person name="Pightling A."/>
            <person name="Rachubinski R."/>
            <person name="Salas D."/>
            <person name="Schlacht A."/>
            <person name="Suga H."/>
            <person name="Archibald J."/>
            <person name="Ball S.G."/>
            <person name="Clark G."/>
            <person name="Dacks J."/>
            <person name="Van Der Giezen M."/>
            <person name="Tsaousis A."/>
            <person name="Roger A."/>
        </authorList>
    </citation>
    <scope>NUCLEOTIDE SEQUENCE [LARGE SCALE GENOMIC DNA]</scope>
    <source>
        <strain evidence="7">ATCC 50177 / NandII</strain>
    </source>
</reference>
<sequence>MVVLYKESQKLKLEKAKDTSLLNNTGLQILDFVLTIIYPPKLWRFMSLMFEKYQITKKITAEEDERIGLMKMNPYKQFNTANLIPSETNRNPNHDAANVTMKNRLTTILKELGLGDKHIHYLCDRNLHCSRLSVPAGTNLYTFNNADQYPCMYYLLEGDVNMVSSSGLILRSFKAPADYNINHLLQPAAAFLGRRIHEAVELRTVTSCEVVQYLFKNMDMEAVPAGYIDYLRSISLLLYRTVNSPFHACLAQKANVVDFTALLSTDAPAEMPIVSRKMVRQVLEEMGEEYDDATVKAKIQSVLKENLDIEDAELGLEWTAHVLKKDQQLTFRRDELIVLVKGEVEMRGDDSVRYSKECTVVNLFPYLLGSEDRTLTSDAEGTVVLEVSLLHNTVVNNLTLDNLLLDAVVEEFFMNYGEYYYGLDYVILEDGVKVMEEGETPTQMVYLINGRLRSVDMYPENATTFHYKQNKNMKPDWRNQRWTNQQQHEEKEPTVVDHHRGSTFGFSNVVNASAMEFSLYAVRRSSVLFLCRPFLLEIIRSDPQVVSFLTDSTTKKNEENEKYTRVSVIPLNAVTDYDYFSTCLYRSLHAILPTNLVKQKHQLVDNDYYLSEFNDQFEMTLFEGCNPVGTPEEKKAAAEWNARIIPESDLVLFTVDINAEEAAIRASLQQALDFYSSRIRNVRRELVFVYHNNQYNPNHTNNLQQNEWQKKLNSFDKSHDNVDFAFSTISRYYYPNEIPLFRIRQLLMRLTPSHFHHILINPAPLAQSTDLLNNTSDVRRLARWVTHTSVGMVLSGGAARGWGHVGVVKAMNELGVPIDMCGGTSAGSLVGAAIAIFRGDYNLVKETTRRVALISSTPAFYLIDMTLPILSLTSGTFMNEVTMDAYANKLVENTFLPFFTVSTDVTDISEFVLKTGSLWRYVRASMTVIGLIPPMTDRGLSEHLLVDGGYVNNVPTKVMKELFNPGVLITSSVQKLDPPLTQKIGDSVSGTHLLMHILNPFRQDKDYITQSDLNTQVMCASSIMRAEETVFKDSDLVIRPSINDVGSAAFGQFDDTEQLGYEEGIVRIREWIQGIDRESPLYRAIFVTPNVDEE</sequence>
<gene>
    <name evidence="6" type="ORF">AV274_0879</name>
</gene>
<dbReference type="PANTHER" id="PTHR14226:SF29">
    <property type="entry name" value="NEUROPATHY TARGET ESTERASE SWS"/>
    <property type="match status" value="1"/>
</dbReference>
<dbReference type="OrthoDB" id="207337at2759"/>
<evidence type="ECO:0000313" key="6">
    <source>
        <dbReference type="EMBL" id="OAO17362.1"/>
    </source>
</evidence>
<dbReference type="Pfam" id="PF01734">
    <property type="entry name" value="Patatin"/>
    <property type="match status" value="1"/>
</dbReference>
<dbReference type="InterPro" id="IPR018490">
    <property type="entry name" value="cNMP-bd_dom_sf"/>
</dbReference>
<dbReference type="STRING" id="478820.A0A196SMB7"/>
<dbReference type="GO" id="GO:0016042">
    <property type="term" value="P:lipid catabolic process"/>
    <property type="evidence" value="ECO:0007669"/>
    <property type="project" value="UniProtKB-UniRule"/>
</dbReference>
<evidence type="ECO:0000259" key="5">
    <source>
        <dbReference type="PROSITE" id="PS51635"/>
    </source>
</evidence>
<dbReference type="InterPro" id="IPR050301">
    <property type="entry name" value="NTE"/>
</dbReference>
<keyword evidence="1 4" id="KW-0378">Hydrolase</keyword>
<dbReference type="EMBL" id="LXWW01000033">
    <property type="protein sequence ID" value="OAO17362.1"/>
    <property type="molecule type" value="Genomic_DNA"/>
</dbReference>
<organism evidence="6 7">
    <name type="scientific">Blastocystis sp. subtype 1 (strain ATCC 50177 / NandII)</name>
    <dbReference type="NCBI Taxonomy" id="478820"/>
    <lineage>
        <taxon>Eukaryota</taxon>
        <taxon>Sar</taxon>
        <taxon>Stramenopiles</taxon>
        <taxon>Bigyra</taxon>
        <taxon>Opalozoa</taxon>
        <taxon>Opalinata</taxon>
        <taxon>Blastocystidae</taxon>
        <taxon>Blastocystis</taxon>
    </lineage>
</organism>
<accession>A0A196SMB7</accession>
<dbReference type="InterPro" id="IPR014710">
    <property type="entry name" value="RmlC-like_jellyroll"/>
</dbReference>
<feature type="active site" description="Proton acceptor" evidence="4">
    <location>
        <position position="947"/>
    </location>
</feature>
<feature type="short sequence motif" description="GXSXG" evidence="4">
    <location>
        <begin position="823"/>
        <end position="827"/>
    </location>
</feature>
<dbReference type="SUPFAM" id="SSF52151">
    <property type="entry name" value="FabD/lysophospholipase-like"/>
    <property type="match status" value="1"/>
</dbReference>
<dbReference type="SUPFAM" id="SSF51206">
    <property type="entry name" value="cAMP-binding domain-like"/>
    <property type="match status" value="1"/>
</dbReference>
<dbReference type="AlphaFoldDB" id="A0A196SMB7"/>
<keyword evidence="3 4" id="KW-0443">Lipid metabolism</keyword>
<feature type="active site" description="Nucleophile" evidence="4">
    <location>
        <position position="825"/>
    </location>
</feature>
<name>A0A196SMB7_BLAHN</name>
<dbReference type="Proteomes" id="UP000078348">
    <property type="component" value="Unassembled WGS sequence"/>
</dbReference>
<dbReference type="PANTHER" id="PTHR14226">
    <property type="entry name" value="NEUROPATHY TARGET ESTERASE/SWISS CHEESE D.MELANOGASTER"/>
    <property type="match status" value="1"/>
</dbReference>
<dbReference type="PROSITE" id="PS51635">
    <property type="entry name" value="PNPLA"/>
    <property type="match status" value="1"/>
</dbReference>